<dbReference type="PROSITE" id="PS51059">
    <property type="entry name" value="PARP_CATALYTIC"/>
    <property type="match status" value="1"/>
</dbReference>
<dbReference type="GO" id="GO:0005634">
    <property type="term" value="C:nucleus"/>
    <property type="evidence" value="ECO:0007669"/>
    <property type="project" value="TreeGrafter"/>
</dbReference>
<keyword evidence="1" id="KW-0328">Glycosyltransferase</keyword>
<proteinExistence type="predicted"/>
<keyword evidence="1" id="KW-0808">Transferase</keyword>
<dbReference type="InterPro" id="IPR051712">
    <property type="entry name" value="ARTD-AVP"/>
</dbReference>
<dbReference type="Pfam" id="PF00644">
    <property type="entry name" value="PARP"/>
    <property type="match status" value="1"/>
</dbReference>
<reference evidence="4" key="1">
    <citation type="submission" date="2025-08" db="UniProtKB">
        <authorList>
            <consortium name="RefSeq"/>
        </authorList>
    </citation>
    <scope>IDENTIFICATION</scope>
    <source>
        <tissue evidence="4">Whole organism</tissue>
    </source>
</reference>
<dbReference type="GeneID" id="113204688"/>
<evidence type="ECO:0000313" key="4">
    <source>
        <dbReference type="RefSeq" id="XP_026275740.1"/>
    </source>
</evidence>
<keyword evidence="3" id="KW-1185">Reference proteome</keyword>
<dbReference type="OrthoDB" id="6133115at2759"/>
<keyword evidence="1" id="KW-0520">NAD</keyword>
<dbReference type="GO" id="GO:1990404">
    <property type="term" value="F:NAD+-protein mono-ADP-ribosyltransferase activity"/>
    <property type="evidence" value="ECO:0007669"/>
    <property type="project" value="TreeGrafter"/>
</dbReference>
<dbReference type="PANTHER" id="PTHR45740:SF2">
    <property type="entry name" value="POLY [ADP-RIBOSE] POLYMERASE"/>
    <property type="match status" value="1"/>
</dbReference>
<sequence>MEMCPYEMEDIFNYIPRYFRHVIPDDWNTYGSRNNKVDLLDRLSDDDYDWNKISRKMGNKFEVVEIWKIQNPRTYGRYAKRADKYRTWFDREPKRWQLFHGTQPENVKSIIDQNFDLRNLHTKETSFYFTGEGVYFTNSAAYADWCVGGHNKTCFMFNCEVLIDSIKTVNDPKLVRYGPPARRGFKQEVADLRDDGIEPHPSIVYDTTARGDKDEYVKFRRNEYYPTHLIMYSRW</sequence>
<dbReference type="GO" id="GO:0003950">
    <property type="term" value="F:NAD+ poly-ADP-ribosyltransferase activity"/>
    <property type="evidence" value="ECO:0007669"/>
    <property type="project" value="UniProtKB-UniRule"/>
</dbReference>
<dbReference type="EC" id="2.4.2.-" evidence="1"/>
<dbReference type="Proteomes" id="UP000504606">
    <property type="component" value="Unplaced"/>
</dbReference>
<dbReference type="KEGG" id="foc:113204688"/>
<name>A0A6J1S918_FRAOC</name>
<feature type="domain" description="PARP catalytic" evidence="2">
    <location>
        <begin position="23"/>
        <end position="235"/>
    </location>
</feature>
<dbReference type="Gene3D" id="3.90.228.10">
    <property type="match status" value="1"/>
</dbReference>
<dbReference type="AlphaFoldDB" id="A0A6J1S918"/>
<dbReference type="SUPFAM" id="SSF56399">
    <property type="entry name" value="ADP-ribosylation"/>
    <property type="match status" value="1"/>
</dbReference>
<protein>
    <recommendedName>
        <fullName evidence="1">Poly [ADP-ribose] polymerase</fullName>
        <shortName evidence="1">PARP</shortName>
        <ecNumber evidence="1">2.4.2.-</ecNumber>
    </recommendedName>
</protein>
<dbReference type="RefSeq" id="XP_026275740.1">
    <property type="nucleotide sequence ID" value="XM_026419955.2"/>
</dbReference>
<gene>
    <name evidence="4" type="primary">LOC113204688</name>
</gene>
<evidence type="ECO:0000259" key="2">
    <source>
        <dbReference type="PROSITE" id="PS51059"/>
    </source>
</evidence>
<evidence type="ECO:0000256" key="1">
    <source>
        <dbReference type="RuleBase" id="RU362114"/>
    </source>
</evidence>
<dbReference type="PANTHER" id="PTHR45740">
    <property type="entry name" value="POLY [ADP-RIBOSE] POLYMERASE"/>
    <property type="match status" value="1"/>
</dbReference>
<evidence type="ECO:0000313" key="3">
    <source>
        <dbReference type="Proteomes" id="UP000504606"/>
    </source>
</evidence>
<accession>A0A6J1S918</accession>
<organism evidence="3 4">
    <name type="scientific">Frankliniella occidentalis</name>
    <name type="common">Western flower thrips</name>
    <name type="synonym">Euthrips occidentalis</name>
    <dbReference type="NCBI Taxonomy" id="133901"/>
    <lineage>
        <taxon>Eukaryota</taxon>
        <taxon>Metazoa</taxon>
        <taxon>Ecdysozoa</taxon>
        <taxon>Arthropoda</taxon>
        <taxon>Hexapoda</taxon>
        <taxon>Insecta</taxon>
        <taxon>Pterygota</taxon>
        <taxon>Neoptera</taxon>
        <taxon>Paraneoptera</taxon>
        <taxon>Thysanoptera</taxon>
        <taxon>Terebrantia</taxon>
        <taxon>Thripoidea</taxon>
        <taxon>Thripidae</taxon>
        <taxon>Frankliniella</taxon>
    </lineage>
</organism>
<dbReference type="InterPro" id="IPR012317">
    <property type="entry name" value="Poly(ADP-ribose)pol_cat_dom"/>
</dbReference>